<protein>
    <recommendedName>
        <fullName evidence="4">Tat pathway signal protein</fullName>
    </recommendedName>
</protein>
<feature type="chain" id="PRO_5047305565" description="Tat pathway signal protein" evidence="1">
    <location>
        <begin position="30"/>
        <end position="655"/>
    </location>
</feature>
<proteinExistence type="predicted"/>
<feature type="signal peptide" evidence="1">
    <location>
        <begin position="1"/>
        <end position="29"/>
    </location>
</feature>
<evidence type="ECO:0000313" key="2">
    <source>
        <dbReference type="EMBL" id="MFD1946553.1"/>
    </source>
</evidence>
<dbReference type="Proteomes" id="UP001597351">
    <property type="component" value="Unassembled WGS sequence"/>
</dbReference>
<accession>A0ABW4TM55</accession>
<organism evidence="2 3">
    <name type="scientific">Nocardioides aestuarii</name>
    <dbReference type="NCBI Taxonomy" id="252231"/>
    <lineage>
        <taxon>Bacteria</taxon>
        <taxon>Bacillati</taxon>
        <taxon>Actinomycetota</taxon>
        <taxon>Actinomycetes</taxon>
        <taxon>Propionibacteriales</taxon>
        <taxon>Nocardioidaceae</taxon>
        <taxon>Nocardioides</taxon>
    </lineage>
</organism>
<evidence type="ECO:0000313" key="3">
    <source>
        <dbReference type="Proteomes" id="UP001597351"/>
    </source>
</evidence>
<dbReference type="EMBL" id="JBHUGD010000003">
    <property type="protein sequence ID" value="MFD1946553.1"/>
    <property type="molecule type" value="Genomic_DNA"/>
</dbReference>
<evidence type="ECO:0000256" key="1">
    <source>
        <dbReference type="SAM" id="SignalP"/>
    </source>
</evidence>
<dbReference type="RefSeq" id="WP_343916811.1">
    <property type="nucleotide sequence ID" value="NZ_BAAAJT010000002.1"/>
</dbReference>
<gene>
    <name evidence="2" type="ORF">ACFSDE_07105</name>
</gene>
<reference evidence="3" key="1">
    <citation type="journal article" date="2019" name="Int. J. Syst. Evol. Microbiol.">
        <title>The Global Catalogue of Microorganisms (GCM) 10K type strain sequencing project: providing services to taxonomists for standard genome sequencing and annotation.</title>
        <authorList>
            <consortium name="The Broad Institute Genomics Platform"/>
            <consortium name="The Broad Institute Genome Sequencing Center for Infectious Disease"/>
            <person name="Wu L."/>
            <person name="Ma J."/>
        </authorList>
    </citation>
    <scope>NUCLEOTIDE SEQUENCE [LARGE SCALE GENOMIC DNA]</scope>
    <source>
        <strain evidence="3">CGMCC 1.12477</strain>
    </source>
</reference>
<name>A0ABW4TM55_9ACTN</name>
<keyword evidence="3" id="KW-1185">Reference proteome</keyword>
<evidence type="ECO:0008006" key="4">
    <source>
        <dbReference type="Google" id="ProtNLM"/>
    </source>
</evidence>
<sequence length="655" mass="69399">MILRRTCALGLLSVLATLGVQPLAPPAQAAEECVEVSTSWAEAPVRLQPTTADETRCLSFDAAPGDRVWAQVPPEYGTVRTGVVVDSAGEESCVAGDEEVGCVLSGTPPYRYVTTGTGTDYTAAVRDVTGLAGCAPLDPIAYGSPVDQSPAWCRELRPTAAAPYVVGTDAGNEAAVYSTDGQRVACSDVVSVCPLEEGQRYFVTRGPATWPLRAALHRFSGPGCGTRVDAAISGQAVGAVRPGEVDCVRLSHPTGAEVGIASAAGERGAVVLIHDADGRQVCETFAGARYLCDLRGPAPFRALVVDDRRSSYRLAFPRYDDPQGCRDLRTGPWGTTRGSTVRIPRGRVAACFTAPTRQLAGLTWVGARRTSGSADGYVTARVGTASACLLSVRERTVTDTCHTGTAEWQHGVVVLEAGAGGSRWKLVTRNASVGRGCEPARSTSVGGRATTGDLRSPLEADCVRYPADAGDVLLQHVGGQGLRTVVTSRSGEEVCWLWDEPCQVTGESGYRVIVAEDRLRAGSVPYSVEPWRVRTGDDWADDCVAVADDAGLARFRRTLSNSRASDCVQVRGDDLPYSMLLTITDDSDQLGVVPHLVDRLPHLNLEGPCPFRGDSRYECDTWGGSDDDAAPSMIVLHRSKPRGAVTYRASGTPAE</sequence>
<keyword evidence="1" id="KW-0732">Signal</keyword>
<comment type="caution">
    <text evidence="2">The sequence shown here is derived from an EMBL/GenBank/DDBJ whole genome shotgun (WGS) entry which is preliminary data.</text>
</comment>